<comment type="caution">
    <text evidence="2">The sequence shown here is derived from an EMBL/GenBank/DDBJ whole genome shotgun (WGS) entry which is preliminary data.</text>
</comment>
<reference evidence="2 3" key="1">
    <citation type="submission" date="2018-04" db="EMBL/GenBank/DDBJ databases">
        <title>Genomic Encyclopedia of Archaeal and Bacterial Type Strains, Phase II (KMG-II): from individual species to whole genera.</title>
        <authorList>
            <person name="Goeker M."/>
        </authorList>
    </citation>
    <scope>NUCLEOTIDE SEQUENCE [LARGE SCALE GENOMIC DNA]</scope>
    <source>
        <strain evidence="2 3">DSM 5822</strain>
    </source>
</reference>
<evidence type="ECO:0000313" key="2">
    <source>
        <dbReference type="EMBL" id="PTQ89964.1"/>
    </source>
</evidence>
<dbReference type="GO" id="GO:0097175">
    <property type="term" value="P:1,6-anhydro-N-acetyl-beta-muramic acid catabolic process"/>
    <property type="evidence" value="ECO:0007669"/>
    <property type="project" value="UniProtKB-UniRule"/>
</dbReference>
<protein>
    <recommendedName>
        <fullName evidence="1">Anhydro-N-acetylmuramic acid kinase</fullName>
        <ecNumber evidence="1">2.7.1.170</ecNumber>
    </recommendedName>
    <alternativeName>
        <fullName evidence="1">AnhMurNAc kinase</fullName>
    </alternativeName>
</protein>
<gene>
    <name evidence="1" type="primary">anmK</name>
    <name evidence="2" type="ORF">C8N29_1042</name>
</gene>
<dbReference type="PANTHER" id="PTHR30605:SF0">
    <property type="entry name" value="ANHYDRO-N-ACETYLMURAMIC ACID KINASE"/>
    <property type="match status" value="1"/>
</dbReference>
<dbReference type="InterPro" id="IPR005338">
    <property type="entry name" value="Anhydro_N_Ac-Mur_kinase"/>
</dbReference>
<dbReference type="AlphaFoldDB" id="A0A2T5J0V4"/>
<organism evidence="2 3">
    <name type="scientific">Agitococcus lubricus</name>
    <dbReference type="NCBI Taxonomy" id="1077255"/>
    <lineage>
        <taxon>Bacteria</taxon>
        <taxon>Pseudomonadati</taxon>
        <taxon>Pseudomonadota</taxon>
        <taxon>Gammaproteobacteria</taxon>
        <taxon>Moraxellales</taxon>
        <taxon>Moraxellaceae</taxon>
        <taxon>Agitococcus</taxon>
    </lineage>
</organism>
<dbReference type="CDD" id="cd24050">
    <property type="entry name" value="ASKHA_NBD_ANMK"/>
    <property type="match status" value="1"/>
</dbReference>
<name>A0A2T5J0V4_9GAMM</name>
<dbReference type="InterPro" id="IPR043129">
    <property type="entry name" value="ATPase_NBD"/>
</dbReference>
<keyword evidence="1" id="KW-0808">Transferase</keyword>
<dbReference type="GO" id="GO:0006040">
    <property type="term" value="P:amino sugar metabolic process"/>
    <property type="evidence" value="ECO:0007669"/>
    <property type="project" value="InterPro"/>
</dbReference>
<dbReference type="NCBIfam" id="NF007139">
    <property type="entry name" value="PRK09585.1-3"/>
    <property type="match status" value="1"/>
</dbReference>
<evidence type="ECO:0000256" key="1">
    <source>
        <dbReference type="HAMAP-Rule" id="MF_01270"/>
    </source>
</evidence>
<dbReference type="RefSeq" id="WP_107864971.1">
    <property type="nucleotide sequence ID" value="NZ_QAON01000004.1"/>
</dbReference>
<dbReference type="Proteomes" id="UP000244223">
    <property type="component" value="Unassembled WGS sequence"/>
</dbReference>
<dbReference type="GO" id="GO:0016301">
    <property type="term" value="F:kinase activity"/>
    <property type="evidence" value="ECO:0007669"/>
    <property type="project" value="UniProtKB-KW"/>
</dbReference>
<keyword evidence="1" id="KW-0067">ATP-binding</keyword>
<dbReference type="SUPFAM" id="SSF53067">
    <property type="entry name" value="Actin-like ATPase domain"/>
    <property type="match status" value="1"/>
</dbReference>
<dbReference type="Gene3D" id="3.30.420.40">
    <property type="match status" value="2"/>
</dbReference>
<dbReference type="UniPathway" id="UPA00544"/>
<keyword evidence="3" id="KW-1185">Reference proteome</keyword>
<proteinExistence type="inferred from homology"/>
<dbReference type="GO" id="GO:0016773">
    <property type="term" value="F:phosphotransferase activity, alcohol group as acceptor"/>
    <property type="evidence" value="ECO:0007669"/>
    <property type="project" value="UniProtKB-UniRule"/>
</dbReference>
<evidence type="ECO:0000313" key="3">
    <source>
        <dbReference type="Proteomes" id="UP000244223"/>
    </source>
</evidence>
<comment type="pathway">
    <text evidence="1">Cell wall biogenesis; peptidoglycan recycling.</text>
</comment>
<dbReference type="PANTHER" id="PTHR30605">
    <property type="entry name" value="ANHYDRO-N-ACETYLMURAMIC ACID KINASE"/>
    <property type="match status" value="1"/>
</dbReference>
<dbReference type="EMBL" id="QAON01000004">
    <property type="protein sequence ID" value="PTQ89964.1"/>
    <property type="molecule type" value="Genomic_DNA"/>
</dbReference>
<dbReference type="UniPathway" id="UPA00343"/>
<keyword evidence="1" id="KW-0119">Carbohydrate metabolism</keyword>
<dbReference type="HAMAP" id="MF_01270">
    <property type="entry name" value="AnhMurNAc_kinase"/>
    <property type="match status" value="1"/>
</dbReference>
<dbReference type="EC" id="2.7.1.170" evidence="1"/>
<comment type="function">
    <text evidence="1">Catalyzes the specific phosphorylation of 1,6-anhydro-N-acetylmuramic acid (anhMurNAc) with the simultaneous cleavage of the 1,6-anhydro ring, generating MurNAc-6-P. Is required for the utilization of anhMurNAc either imported from the medium or derived from its own cell wall murein, and thus plays a role in cell wall recycling.</text>
</comment>
<sequence length="368" mass="39649">MDEIYLGLMSGTSLDAVDAVAVRIHSQHISLMGTHSLTLPEDLRAQILALTQPSDNEIERLGAVDVLLGQLFAKCAHQLMDKLGLAASQIRAIGSHGQTIRHRPLHRPAFSLQITDPNVIAELTGVTVVADFRRRDVAAGGQGAPLVPAFHAAILGHENMDRVVLNLGGMANITVLPKANGLVYGYDTGPANVLMDAWCQRHLQQSYDTHGAWAASGHVIPSLLTTLLDHPYFAKAAPKSTGREDFHIDWLDTLLLDFPHASPADIQCTLLELTAESIAREIDKISFNVGELWLCGGGAFNHYLQQRLATKLPSFSLHTTAEIGIAPTWIEAAAFAWLAHQTLHHLAGNLPAVTGAAGLRILGGIYQA</sequence>
<comment type="similarity">
    <text evidence="1">Belongs to the anhydro-N-acetylmuramic acid kinase family.</text>
</comment>
<comment type="catalytic activity">
    <reaction evidence="1">
        <text>1,6-anhydro-N-acetyl-beta-muramate + ATP + H2O = N-acetyl-D-muramate 6-phosphate + ADP + H(+)</text>
        <dbReference type="Rhea" id="RHEA:24952"/>
        <dbReference type="ChEBI" id="CHEBI:15377"/>
        <dbReference type="ChEBI" id="CHEBI:15378"/>
        <dbReference type="ChEBI" id="CHEBI:30616"/>
        <dbReference type="ChEBI" id="CHEBI:58690"/>
        <dbReference type="ChEBI" id="CHEBI:58722"/>
        <dbReference type="ChEBI" id="CHEBI:456216"/>
        <dbReference type="EC" id="2.7.1.170"/>
    </reaction>
</comment>
<dbReference type="GO" id="GO:0005524">
    <property type="term" value="F:ATP binding"/>
    <property type="evidence" value="ECO:0007669"/>
    <property type="project" value="UniProtKB-UniRule"/>
</dbReference>
<comment type="pathway">
    <text evidence="1">Amino-sugar metabolism; 1,6-anhydro-N-acetylmuramate degradation.</text>
</comment>
<dbReference type="Pfam" id="PF03702">
    <property type="entry name" value="AnmK"/>
    <property type="match status" value="1"/>
</dbReference>
<dbReference type="OrthoDB" id="9763949at2"/>
<keyword evidence="1" id="KW-0547">Nucleotide-binding</keyword>
<accession>A0A2T5J0V4</accession>
<dbReference type="GO" id="GO:0009254">
    <property type="term" value="P:peptidoglycan turnover"/>
    <property type="evidence" value="ECO:0007669"/>
    <property type="project" value="UniProtKB-UniRule"/>
</dbReference>
<feature type="binding site" evidence="1">
    <location>
        <begin position="11"/>
        <end position="18"/>
    </location>
    <ligand>
        <name>ATP</name>
        <dbReference type="ChEBI" id="CHEBI:30616"/>
    </ligand>
</feature>
<keyword evidence="1 2" id="KW-0418">Kinase</keyword>